<organism evidence="1 2">
    <name type="scientific">Symbiodinium natans</name>
    <dbReference type="NCBI Taxonomy" id="878477"/>
    <lineage>
        <taxon>Eukaryota</taxon>
        <taxon>Sar</taxon>
        <taxon>Alveolata</taxon>
        <taxon>Dinophyceae</taxon>
        <taxon>Suessiales</taxon>
        <taxon>Symbiodiniaceae</taxon>
        <taxon>Symbiodinium</taxon>
    </lineage>
</organism>
<comment type="caution">
    <text evidence="1">The sequence shown here is derived from an EMBL/GenBank/DDBJ whole genome shotgun (WGS) entry which is preliminary data.</text>
</comment>
<accession>A0A812SRW5</accession>
<keyword evidence="2" id="KW-1185">Reference proteome</keyword>
<evidence type="ECO:0000313" key="1">
    <source>
        <dbReference type="EMBL" id="CAE7493686.1"/>
    </source>
</evidence>
<sequence>MSKTILGKICAKAWLVLRRLSKAVLRHGPLFQQAAVAKANDDLLALWLQLGPKLPSQLPSQKHACALATACKALPRSLVKSRICVSWMQQLEALAQQDPPFRCSPKDLEQAVQQLGKLSSEDGSLLIEYVVTLCDAYIQPEVVQPEVVHPTSEGGYVHAYF</sequence>
<gene>
    <name evidence="1" type="primary">GIP</name>
    <name evidence="1" type="ORF">SNAT2548_LOCUS27659</name>
</gene>
<evidence type="ECO:0000313" key="2">
    <source>
        <dbReference type="Proteomes" id="UP000604046"/>
    </source>
</evidence>
<protein>
    <submittedName>
        <fullName evidence="1">GIP protein</fullName>
    </submittedName>
</protein>
<name>A0A812SRW5_9DINO</name>
<dbReference type="Proteomes" id="UP000604046">
    <property type="component" value="Unassembled WGS sequence"/>
</dbReference>
<dbReference type="EMBL" id="CAJNDS010002482">
    <property type="protein sequence ID" value="CAE7493686.1"/>
    <property type="molecule type" value="Genomic_DNA"/>
</dbReference>
<dbReference type="AlphaFoldDB" id="A0A812SRW5"/>
<proteinExistence type="predicted"/>
<dbReference type="OrthoDB" id="10392486at2759"/>
<reference evidence="1" key="1">
    <citation type="submission" date="2021-02" db="EMBL/GenBank/DDBJ databases">
        <authorList>
            <person name="Dougan E. K."/>
            <person name="Rhodes N."/>
            <person name="Thang M."/>
            <person name="Chan C."/>
        </authorList>
    </citation>
    <scope>NUCLEOTIDE SEQUENCE</scope>
</reference>